<evidence type="ECO:0000256" key="1">
    <source>
        <dbReference type="ARBA" id="ARBA00000966"/>
    </source>
</evidence>
<keyword evidence="5 8" id="KW-0119">Carbohydrate metabolism</keyword>
<dbReference type="OrthoDB" id="10257085at2759"/>
<keyword evidence="3 8" id="KW-0378">Hydrolase</keyword>
<keyword evidence="6 8" id="KW-0326">Glycosidase</keyword>
<evidence type="ECO:0000256" key="9">
    <source>
        <dbReference type="RuleBase" id="RU361166"/>
    </source>
</evidence>
<dbReference type="EMBL" id="JMSN01000009">
    <property type="protein sequence ID" value="KDN52544.1"/>
    <property type="molecule type" value="Genomic_DNA"/>
</dbReference>
<comment type="similarity">
    <text evidence="2 8 9">Belongs to the glycosyl hydrolase 9 (cellulase E) family.</text>
</comment>
<keyword evidence="4 9" id="KW-0136">Cellulose degradation</keyword>
<dbReference type="InParanoid" id="A0A066WNG5"/>
<feature type="active site" evidence="8">
    <location>
        <position position="513"/>
    </location>
</feature>
<evidence type="ECO:0000256" key="10">
    <source>
        <dbReference type="SAM" id="MobiDB-lite"/>
    </source>
</evidence>
<dbReference type="PANTHER" id="PTHR22298">
    <property type="entry name" value="ENDO-1,4-BETA-GLUCANASE"/>
    <property type="match status" value="1"/>
</dbReference>
<organism evidence="13 14">
    <name type="scientific">Tilletiaria anomala (strain ATCC 24038 / CBS 436.72 / UBC 951)</name>
    <dbReference type="NCBI Taxonomy" id="1037660"/>
    <lineage>
        <taxon>Eukaryota</taxon>
        <taxon>Fungi</taxon>
        <taxon>Dikarya</taxon>
        <taxon>Basidiomycota</taxon>
        <taxon>Ustilaginomycotina</taxon>
        <taxon>Exobasidiomycetes</taxon>
        <taxon>Georgefischeriales</taxon>
        <taxon>Tilletiariaceae</taxon>
        <taxon>Tilletiaria</taxon>
    </lineage>
</organism>
<feature type="domain" description="Glycoside hydrolase family 9" evidence="12">
    <location>
        <begin position="53"/>
        <end position="524"/>
    </location>
</feature>
<dbReference type="SUPFAM" id="SSF54565">
    <property type="entry name" value="Ribosomal protein S16"/>
    <property type="match status" value="1"/>
</dbReference>
<dbReference type="PROSITE" id="PS00698">
    <property type="entry name" value="GH9_3"/>
    <property type="match status" value="1"/>
</dbReference>
<dbReference type="Pfam" id="PF00759">
    <property type="entry name" value="Glyco_hydro_9"/>
    <property type="match status" value="1"/>
</dbReference>
<dbReference type="Gene3D" id="1.50.10.10">
    <property type="match status" value="1"/>
</dbReference>
<comment type="caution">
    <text evidence="13">The sequence shown here is derived from an EMBL/GenBank/DDBJ whole genome shotgun (WGS) entry which is preliminary data.</text>
</comment>
<evidence type="ECO:0000256" key="7">
    <source>
        <dbReference type="ARBA" id="ARBA00023326"/>
    </source>
</evidence>
<evidence type="ECO:0000256" key="5">
    <source>
        <dbReference type="ARBA" id="ARBA00023277"/>
    </source>
</evidence>
<feature type="chain" id="PRO_5005103169" description="Endoglucanase" evidence="9">
    <location>
        <begin position="21"/>
        <end position="701"/>
    </location>
</feature>
<dbReference type="SUPFAM" id="SSF48208">
    <property type="entry name" value="Six-hairpin glycosidases"/>
    <property type="match status" value="1"/>
</dbReference>
<keyword evidence="14" id="KW-1185">Reference proteome</keyword>
<evidence type="ECO:0000313" key="13">
    <source>
        <dbReference type="EMBL" id="KDN52544.1"/>
    </source>
</evidence>
<dbReference type="InterPro" id="IPR012341">
    <property type="entry name" value="6hp_glycosidase-like_sf"/>
</dbReference>
<name>A0A066WNG5_TILAU</name>
<dbReference type="HOGENOM" id="CLU_008926_1_5_1"/>
<keyword evidence="11" id="KW-0472">Membrane</keyword>
<keyword evidence="9" id="KW-0732">Signal</keyword>
<feature type="transmembrane region" description="Helical" evidence="11">
    <location>
        <begin position="581"/>
        <end position="605"/>
    </location>
</feature>
<dbReference type="EC" id="3.2.1.4" evidence="9"/>
<accession>A0A066WNG5</accession>
<dbReference type="AlphaFoldDB" id="A0A066WNG5"/>
<dbReference type="GO" id="GO:0008810">
    <property type="term" value="F:cellulase activity"/>
    <property type="evidence" value="ECO:0007669"/>
    <property type="project" value="UniProtKB-EC"/>
</dbReference>
<keyword evidence="11" id="KW-0812">Transmembrane</keyword>
<feature type="compositionally biased region" description="Low complexity" evidence="10">
    <location>
        <begin position="673"/>
        <end position="685"/>
    </location>
</feature>
<evidence type="ECO:0000313" key="14">
    <source>
        <dbReference type="Proteomes" id="UP000027361"/>
    </source>
</evidence>
<dbReference type="RefSeq" id="XP_013245383.1">
    <property type="nucleotide sequence ID" value="XM_013389929.1"/>
</dbReference>
<dbReference type="Proteomes" id="UP000027361">
    <property type="component" value="Unassembled WGS sequence"/>
</dbReference>
<keyword evidence="7 8" id="KW-0624">Polysaccharide degradation</keyword>
<evidence type="ECO:0000256" key="2">
    <source>
        <dbReference type="ARBA" id="ARBA00007072"/>
    </source>
</evidence>
<evidence type="ECO:0000256" key="3">
    <source>
        <dbReference type="ARBA" id="ARBA00022801"/>
    </source>
</evidence>
<sequence length="701" mass="74397">MRFITTLLIAGSLLLTASRAQNQVYLPPDANNGTIPTAASVLSHPAKETNTQYTNLLGNLLWFYEAQRSGALPLDNRVLWRNSSLTDDGQAVSHVDLSGGYYDAGDTIKATLPLSWTLQSAAWGAAAFGQGYNLTGQAEYLDGMLRWGLDWMIKASETPNALWVFVGNMSADAAYWGGDQGIPQPRSAYQVTNTSPGTDVFAAASAAFAAASFLYNGGVLPVNGSSPKIGGGTSPLASLRNEAYATTLQSHAVTMWTLATTSMPMQLYQKVVPEVDQVYASTDYLDDLVLAGLWLAIATGNRTYSDQAVTYYTQMLNSSTQVALGKLGGVLNWDQKQPATAPLFVAAATLNSALGIDQNRFSADAEAYLDLVSSARLPHTYMTPASSNSSGLLWFTGDSEDNSLNPALNAAFLLQFYEGFCADPNKAAHYRDFADSQLDYTLGKNPMNAVYVVGQHPNSAQNPHSAFASGGSDIGSIDNDPPVEAHVLYGCVVGGPNSRNKYFDQRSDYVQTECALDYNAPMLSLIAARVQQQAFTAAPSKNVDPKNGGPYGDPVYVALAPGTRVNPTRDAQSRSGGGVTLAGQLAIGIIASLVFLAACGAAGWWNTKRIQYWLSVGAQPSKPVARMLDKAGLLPHGKFFSGVWKPLSALDGSKADPAQLKPNKHEKDVTGDSKLPSSASSLSASMGAESKKDGARLAQAA</sequence>
<feature type="active site" evidence="8">
    <location>
        <position position="504"/>
    </location>
</feature>
<feature type="signal peptide" evidence="9">
    <location>
        <begin position="1"/>
        <end position="20"/>
    </location>
</feature>
<evidence type="ECO:0000256" key="8">
    <source>
        <dbReference type="PROSITE-ProRule" id="PRU10060"/>
    </source>
</evidence>
<dbReference type="InterPro" id="IPR008928">
    <property type="entry name" value="6-hairpin_glycosidase_sf"/>
</dbReference>
<keyword evidence="11" id="KW-1133">Transmembrane helix</keyword>
<evidence type="ECO:0000256" key="4">
    <source>
        <dbReference type="ARBA" id="ARBA00023001"/>
    </source>
</evidence>
<gene>
    <name evidence="13" type="ORF">K437DRAFT_232168</name>
</gene>
<dbReference type="GO" id="GO:0030245">
    <property type="term" value="P:cellulose catabolic process"/>
    <property type="evidence" value="ECO:0007669"/>
    <property type="project" value="UniProtKB-KW"/>
</dbReference>
<dbReference type="Gene3D" id="3.30.1320.10">
    <property type="match status" value="1"/>
</dbReference>
<dbReference type="InterPro" id="IPR023803">
    <property type="entry name" value="Ribosomal_bS16_dom_sf"/>
</dbReference>
<dbReference type="OMA" id="SKGWIWW"/>
<comment type="catalytic activity">
    <reaction evidence="1 9">
        <text>Endohydrolysis of (1-&gt;4)-beta-D-glucosidic linkages in cellulose, lichenin and cereal beta-D-glucans.</text>
        <dbReference type="EC" id="3.2.1.4"/>
    </reaction>
</comment>
<evidence type="ECO:0000256" key="6">
    <source>
        <dbReference type="ARBA" id="ARBA00023295"/>
    </source>
</evidence>
<protein>
    <recommendedName>
        <fullName evidence="9">Endoglucanase</fullName>
        <ecNumber evidence="9">3.2.1.4</ecNumber>
    </recommendedName>
</protein>
<evidence type="ECO:0000256" key="11">
    <source>
        <dbReference type="SAM" id="Phobius"/>
    </source>
</evidence>
<proteinExistence type="inferred from homology"/>
<dbReference type="GeneID" id="25262810"/>
<feature type="region of interest" description="Disordered" evidence="10">
    <location>
        <begin position="654"/>
        <end position="701"/>
    </location>
</feature>
<dbReference type="STRING" id="1037660.A0A066WNG5"/>
<evidence type="ECO:0000259" key="12">
    <source>
        <dbReference type="Pfam" id="PF00759"/>
    </source>
</evidence>
<reference evidence="13 14" key="1">
    <citation type="submission" date="2014-05" db="EMBL/GenBank/DDBJ databases">
        <title>Draft genome sequence of a rare smut relative, Tilletiaria anomala UBC 951.</title>
        <authorList>
            <consortium name="DOE Joint Genome Institute"/>
            <person name="Toome M."/>
            <person name="Kuo A."/>
            <person name="Henrissat B."/>
            <person name="Lipzen A."/>
            <person name="Tritt A."/>
            <person name="Yoshinaga Y."/>
            <person name="Zane M."/>
            <person name="Barry K."/>
            <person name="Grigoriev I.V."/>
            <person name="Spatafora J.W."/>
            <person name="Aimea M.C."/>
        </authorList>
    </citation>
    <scope>NUCLEOTIDE SEQUENCE [LARGE SCALE GENOMIC DNA]</scope>
    <source>
        <strain evidence="13 14">UBC 951</strain>
    </source>
</reference>
<dbReference type="InterPro" id="IPR033126">
    <property type="entry name" value="Glyco_hydro_9_Asp/Glu_AS"/>
</dbReference>
<dbReference type="InterPro" id="IPR001701">
    <property type="entry name" value="Glyco_hydro_9"/>
</dbReference>